<organism evidence="1 2">
    <name type="scientific">Rhododendron molle</name>
    <name type="common">Chinese azalea</name>
    <name type="synonym">Azalea mollis</name>
    <dbReference type="NCBI Taxonomy" id="49168"/>
    <lineage>
        <taxon>Eukaryota</taxon>
        <taxon>Viridiplantae</taxon>
        <taxon>Streptophyta</taxon>
        <taxon>Embryophyta</taxon>
        <taxon>Tracheophyta</taxon>
        <taxon>Spermatophyta</taxon>
        <taxon>Magnoliopsida</taxon>
        <taxon>eudicotyledons</taxon>
        <taxon>Gunneridae</taxon>
        <taxon>Pentapetalae</taxon>
        <taxon>asterids</taxon>
        <taxon>Ericales</taxon>
        <taxon>Ericaceae</taxon>
        <taxon>Ericoideae</taxon>
        <taxon>Rhodoreae</taxon>
        <taxon>Rhododendron</taxon>
    </lineage>
</organism>
<gene>
    <name evidence="1" type="ORF">RHMOL_Rhmol08G0181300</name>
</gene>
<comment type="caution">
    <text evidence="1">The sequence shown here is derived from an EMBL/GenBank/DDBJ whole genome shotgun (WGS) entry which is preliminary data.</text>
</comment>
<dbReference type="Proteomes" id="UP001062846">
    <property type="component" value="Chromosome 8"/>
</dbReference>
<proteinExistence type="predicted"/>
<keyword evidence="2" id="KW-1185">Reference proteome</keyword>
<name>A0ACC0MPL7_RHOML</name>
<reference evidence="1" key="1">
    <citation type="submission" date="2022-02" db="EMBL/GenBank/DDBJ databases">
        <title>Plant Genome Project.</title>
        <authorList>
            <person name="Zhang R.-G."/>
        </authorList>
    </citation>
    <scope>NUCLEOTIDE SEQUENCE</scope>
    <source>
        <strain evidence="1">AT1</strain>
    </source>
</reference>
<evidence type="ECO:0000313" key="1">
    <source>
        <dbReference type="EMBL" id="KAI8542962.1"/>
    </source>
</evidence>
<sequence length="102" mass="11543">MESHSHLFFVCQLSSRFWLNIRDRCGLSPHAWDLNSEVQCGISNCKGSSVQSLLFKISLSASIYSIWKERNGRIFQQVGHDCATVEKLIVEEVKSCTAFISC</sequence>
<evidence type="ECO:0000313" key="2">
    <source>
        <dbReference type="Proteomes" id="UP001062846"/>
    </source>
</evidence>
<dbReference type="EMBL" id="CM046395">
    <property type="protein sequence ID" value="KAI8542962.1"/>
    <property type="molecule type" value="Genomic_DNA"/>
</dbReference>
<accession>A0ACC0MPL7</accession>
<protein>
    <submittedName>
        <fullName evidence="1">Uncharacterized protein</fullName>
    </submittedName>
</protein>